<dbReference type="EMBL" id="CAUOFW020001941">
    <property type="protein sequence ID" value="CAK9149794.1"/>
    <property type="molecule type" value="Genomic_DNA"/>
</dbReference>
<dbReference type="AlphaFoldDB" id="A0ABC8RXY3"/>
<sequence length="73" mass="8147">GIGRTESTPICSSVYGVEDGDTCTSVTQKFNLSSDFYIDINPNVNCDNIFVCECALHPWEFVSVNRTDEVFVF</sequence>
<dbReference type="Gene3D" id="3.10.350.10">
    <property type="entry name" value="LysM domain"/>
    <property type="match status" value="1"/>
</dbReference>
<accession>A0ABC8RXY3</accession>
<name>A0ABC8RXY3_9AQUA</name>
<protein>
    <recommendedName>
        <fullName evidence="3">LysM domain-containing protein</fullName>
    </recommendedName>
</protein>
<keyword evidence="2" id="KW-1185">Reference proteome</keyword>
<organism evidence="1 2">
    <name type="scientific">Ilex paraguariensis</name>
    <name type="common">yerba mate</name>
    <dbReference type="NCBI Taxonomy" id="185542"/>
    <lineage>
        <taxon>Eukaryota</taxon>
        <taxon>Viridiplantae</taxon>
        <taxon>Streptophyta</taxon>
        <taxon>Embryophyta</taxon>
        <taxon>Tracheophyta</taxon>
        <taxon>Spermatophyta</taxon>
        <taxon>Magnoliopsida</taxon>
        <taxon>eudicotyledons</taxon>
        <taxon>Gunneridae</taxon>
        <taxon>Pentapetalae</taxon>
        <taxon>asterids</taxon>
        <taxon>campanulids</taxon>
        <taxon>Aquifoliales</taxon>
        <taxon>Aquifoliaceae</taxon>
        <taxon>Ilex</taxon>
    </lineage>
</organism>
<dbReference type="InterPro" id="IPR036779">
    <property type="entry name" value="LysM_dom_sf"/>
</dbReference>
<dbReference type="Proteomes" id="UP001642360">
    <property type="component" value="Unassembled WGS sequence"/>
</dbReference>
<feature type="non-terminal residue" evidence="1">
    <location>
        <position position="1"/>
    </location>
</feature>
<evidence type="ECO:0000313" key="1">
    <source>
        <dbReference type="EMBL" id="CAK9149794.1"/>
    </source>
</evidence>
<gene>
    <name evidence="1" type="ORF">ILEXP_LOCUS17865</name>
</gene>
<comment type="caution">
    <text evidence="1">The sequence shown here is derived from an EMBL/GenBank/DDBJ whole genome shotgun (WGS) entry which is preliminary data.</text>
</comment>
<evidence type="ECO:0008006" key="3">
    <source>
        <dbReference type="Google" id="ProtNLM"/>
    </source>
</evidence>
<reference evidence="1 2" key="1">
    <citation type="submission" date="2024-02" db="EMBL/GenBank/DDBJ databases">
        <authorList>
            <person name="Vignale AGUSTIN F."/>
            <person name="Sosa J E."/>
            <person name="Modenutti C."/>
        </authorList>
    </citation>
    <scope>NUCLEOTIDE SEQUENCE [LARGE SCALE GENOMIC DNA]</scope>
</reference>
<dbReference type="SUPFAM" id="SSF54106">
    <property type="entry name" value="LysM domain"/>
    <property type="match status" value="1"/>
</dbReference>
<evidence type="ECO:0000313" key="2">
    <source>
        <dbReference type="Proteomes" id="UP001642360"/>
    </source>
</evidence>
<proteinExistence type="predicted"/>